<keyword evidence="10 11" id="KW-0413">Isomerase</keyword>
<dbReference type="NCBIfam" id="TIGR01051">
    <property type="entry name" value="topA_bact"/>
    <property type="match status" value="1"/>
</dbReference>
<keyword evidence="3" id="KW-0479">Metal-binding</keyword>
<dbReference type="Gene3D" id="1.10.290.10">
    <property type="entry name" value="Topoisomerase I, domain 4"/>
    <property type="match status" value="1"/>
</dbReference>
<dbReference type="PRINTS" id="PR00417">
    <property type="entry name" value="PRTPISMRASEI"/>
</dbReference>
<dbReference type="InterPro" id="IPR049330">
    <property type="entry name" value="TOP1_Znf"/>
</dbReference>
<dbReference type="InterPro" id="IPR003602">
    <property type="entry name" value="Topo_IA_DNA-bd_dom"/>
</dbReference>
<dbReference type="InterPro" id="IPR013498">
    <property type="entry name" value="Topo_IA_Znf"/>
</dbReference>
<dbReference type="SMART" id="SM00493">
    <property type="entry name" value="TOPRIM"/>
    <property type="match status" value="1"/>
</dbReference>
<accession>A0A0R2U9T6</accession>
<feature type="site" description="Interaction with DNA" evidence="11">
    <location>
        <position position="189"/>
    </location>
</feature>
<evidence type="ECO:0000256" key="2">
    <source>
        <dbReference type="ARBA" id="ARBA00009446"/>
    </source>
</evidence>
<comment type="subunit">
    <text evidence="11">Monomer.</text>
</comment>
<dbReference type="Pfam" id="PF21372">
    <property type="entry name" value="Zn_ribbon_bTOP1"/>
    <property type="match status" value="1"/>
</dbReference>
<dbReference type="InterPro" id="IPR013497">
    <property type="entry name" value="Topo_IA_cen"/>
</dbReference>
<sequence length="875" mass="98964">MPKTLVIVESPSKAKTISKYLGSDYIVKSSVGHIRDLPKGKSKTIVERNTIPKDLPEDEKRLLKKIHERKRLVRRMGIDPDNGWAANYEIIPEKEKVIKELKAAAKSVDTIFLATDLDREGEAIAWHLREALGADKYNYARVRFNQITKDAILKSFEDPKEIDINLVDAQQARRFLDRVVGFELSPLLWAKVARNLSAGRVQSVALRLLVEREHSIQKFKPEEFWEISFIAQDQQSAKIAFNLNRRKSDPLLQSEEAKKIENLISSSELLVHEVTQKPVKSKPKPPFITSTLQQAASTKLGFNVRRTMRTAQKLYENGLITYMRTDAPALSAESIADARMYIETKLGEQYLTNAPRIYSSSENAQEAHEAIRPTNASTKSEALLSSSDEEKRLYELIWQQFIGSQLPDAEYLATNAKIHLEDYVFSATGREVVFDGYTRVVKPRSDDPDALILPSLQNGQSLSLAELDNKQKYTKPPARFSEAALVKELEKKGIGRPSTYANIISTIQDRGYVEVQNRRFFVKKIGMIVSDRLVSSFDDIMDYSFTANFENELDRVAKGELNWKEVLDSYYAAFQEDLLKALDEETGMLPNLPTLTNINCPDCKKNKLTIRNASNGVFLGCAGYSLPDDEQCKKTLNLISGDEAVSIDDQEEAQNLVTKLRCSKCDLSMDNYLLDEHHKLHVCSNNPDCDGFEVEEGAFKIKGYDGPTLSCHKCGSEMQLKTGRFGKYFGCMNDNCGTTRALQRNGEPKPIMMEPITTDIPCTKFEDFYLLRDSMKGLFLAASKYPKNRETRAPSAQEFLLAVSKDSLIDACKYLEDPMKHLHLLEAPKKDSEGNPYIIRYNKVEDTHYLASEKDSKKTGNTATHNGAKWVEISK</sequence>
<dbReference type="SUPFAM" id="SSF57783">
    <property type="entry name" value="Zinc beta-ribbon"/>
    <property type="match status" value="3"/>
</dbReference>
<keyword evidence="6" id="KW-0862">Zinc</keyword>
<evidence type="ECO:0000313" key="15">
    <source>
        <dbReference type="Proteomes" id="UP000051027"/>
    </source>
</evidence>
<dbReference type="SUPFAM" id="SSF56712">
    <property type="entry name" value="Prokaryotic type I DNA topoisomerase"/>
    <property type="match status" value="1"/>
</dbReference>
<dbReference type="GO" id="GO:0006265">
    <property type="term" value="P:DNA topological change"/>
    <property type="evidence" value="ECO:0007669"/>
    <property type="project" value="UniProtKB-UniRule"/>
</dbReference>
<feature type="active site" description="O-(5'-phospho-DNA)-tyrosine intermediate" evidence="11">
    <location>
        <position position="322"/>
    </location>
</feature>
<evidence type="ECO:0000256" key="9">
    <source>
        <dbReference type="ARBA" id="ARBA00023125"/>
    </source>
</evidence>
<dbReference type="Gene3D" id="2.70.20.10">
    <property type="entry name" value="Topoisomerase I, domain 3"/>
    <property type="match status" value="1"/>
</dbReference>
<evidence type="ECO:0000256" key="1">
    <source>
        <dbReference type="ARBA" id="ARBA00000213"/>
    </source>
</evidence>
<organism evidence="14 15">
    <name type="scientific">SAR86 cluster bacterium BACL1 MAG-120820-bin45</name>
    <dbReference type="NCBI Taxonomy" id="1655612"/>
    <lineage>
        <taxon>Bacteria</taxon>
        <taxon>Pseudomonadati</taxon>
        <taxon>Pseudomonadota</taxon>
        <taxon>Gammaproteobacteria</taxon>
        <taxon>SAR86 cluster</taxon>
    </lineage>
</organism>
<dbReference type="InterPro" id="IPR013826">
    <property type="entry name" value="Topo_IA_cen_sub3"/>
</dbReference>
<dbReference type="GO" id="GO:0003677">
    <property type="term" value="F:DNA binding"/>
    <property type="evidence" value="ECO:0007669"/>
    <property type="project" value="UniProtKB-KW"/>
</dbReference>
<evidence type="ECO:0000256" key="3">
    <source>
        <dbReference type="ARBA" id="ARBA00022723"/>
    </source>
</evidence>
<dbReference type="InterPro" id="IPR023405">
    <property type="entry name" value="Topo_IA_core_domain"/>
</dbReference>
<keyword evidence="4" id="KW-0677">Repeat</keyword>
<dbReference type="InterPro" id="IPR013824">
    <property type="entry name" value="Topo_IA_cen_sub1"/>
</dbReference>
<dbReference type="PROSITE" id="PS00396">
    <property type="entry name" value="TOPO_IA_1"/>
    <property type="match status" value="1"/>
</dbReference>
<dbReference type="PROSITE" id="PS50880">
    <property type="entry name" value="TOPRIM"/>
    <property type="match status" value="1"/>
</dbReference>
<reference evidence="14 15" key="1">
    <citation type="submission" date="2015-10" db="EMBL/GenBank/DDBJ databases">
        <title>Metagenome-Assembled Genomes uncover a global brackish microbiome.</title>
        <authorList>
            <person name="Hugerth L.W."/>
            <person name="Larsson J."/>
            <person name="Alneberg J."/>
            <person name="Lindh M.V."/>
            <person name="Legrand C."/>
            <person name="Pinhassi J."/>
            <person name="Andersson A.F."/>
        </authorList>
    </citation>
    <scope>NUCLEOTIDE SEQUENCE [LARGE SCALE GENOMIC DNA]</scope>
    <source>
        <strain evidence="14">BACL1 MAG-120820-bin45</strain>
    </source>
</reference>
<feature type="site" description="Interaction with DNA" evidence="11">
    <location>
        <position position="174"/>
    </location>
</feature>
<dbReference type="Gene3D" id="3.30.65.10">
    <property type="entry name" value="Bacterial Topoisomerase I, domain 1"/>
    <property type="match status" value="3"/>
</dbReference>
<dbReference type="PANTHER" id="PTHR42785:SF1">
    <property type="entry name" value="DNA TOPOISOMERASE"/>
    <property type="match status" value="1"/>
</dbReference>
<dbReference type="Gene3D" id="3.40.50.140">
    <property type="match status" value="1"/>
</dbReference>
<feature type="site" description="Interaction with DNA" evidence="11">
    <location>
        <position position="173"/>
    </location>
</feature>
<keyword evidence="5" id="KW-0863">Zinc-finger</keyword>
<name>A0A0R2U9T6_9GAMM</name>
<evidence type="ECO:0000313" key="14">
    <source>
        <dbReference type="EMBL" id="KRO96246.1"/>
    </source>
</evidence>
<dbReference type="HAMAP" id="MF_00952">
    <property type="entry name" value="Topoisom_1_prok"/>
    <property type="match status" value="1"/>
</dbReference>
<gene>
    <name evidence="11" type="primary">topA</name>
    <name evidence="14" type="ORF">ABS10_02755</name>
</gene>
<dbReference type="SMART" id="SM00437">
    <property type="entry name" value="TOP1Ac"/>
    <property type="match status" value="1"/>
</dbReference>
<dbReference type="Pfam" id="PF01131">
    <property type="entry name" value="Topoisom_bac"/>
    <property type="match status" value="1"/>
</dbReference>
<dbReference type="InterPro" id="IPR023406">
    <property type="entry name" value="Topo_IA_AS"/>
</dbReference>
<dbReference type="EC" id="5.6.2.1" evidence="11"/>
<keyword evidence="8 11" id="KW-0799">Topoisomerase</keyword>
<feature type="site" description="Interaction with DNA" evidence="11">
    <location>
        <position position="177"/>
    </location>
</feature>
<keyword evidence="7" id="KW-0460">Magnesium</keyword>
<dbReference type="Gene3D" id="2.20.25.10">
    <property type="match status" value="1"/>
</dbReference>
<evidence type="ECO:0000256" key="4">
    <source>
        <dbReference type="ARBA" id="ARBA00022737"/>
    </source>
</evidence>
<keyword evidence="9 11" id="KW-0238">DNA-binding</keyword>
<dbReference type="PROSITE" id="PS52039">
    <property type="entry name" value="TOPO_IA_2"/>
    <property type="match status" value="1"/>
</dbReference>
<dbReference type="GO" id="GO:0003917">
    <property type="term" value="F:DNA topoisomerase type I (single strand cut, ATP-independent) activity"/>
    <property type="evidence" value="ECO:0007669"/>
    <property type="project" value="UniProtKB-UniRule"/>
</dbReference>
<comment type="catalytic activity">
    <reaction evidence="1 11">
        <text>ATP-independent breakage of single-stranded DNA, followed by passage and rejoining.</text>
        <dbReference type="EC" id="5.6.2.1"/>
    </reaction>
</comment>
<dbReference type="InterPro" id="IPR034149">
    <property type="entry name" value="TOPRIM_TopoI"/>
</dbReference>
<feature type="domain" description="Toprim" evidence="12">
    <location>
        <begin position="3"/>
        <end position="147"/>
    </location>
</feature>
<evidence type="ECO:0000256" key="10">
    <source>
        <dbReference type="ARBA" id="ARBA00023235"/>
    </source>
</evidence>
<dbReference type="InterPro" id="IPR006171">
    <property type="entry name" value="TOPRIM_dom"/>
</dbReference>
<dbReference type="STRING" id="1655612.ABS10_02755"/>
<dbReference type="InterPro" id="IPR013263">
    <property type="entry name" value="TopoI_Znr_bac"/>
</dbReference>
<dbReference type="Pfam" id="PF01396">
    <property type="entry name" value="Zn_ribbon_Top1"/>
    <property type="match status" value="2"/>
</dbReference>
<dbReference type="GO" id="GO:0008270">
    <property type="term" value="F:zinc ion binding"/>
    <property type="evidence" value="ECO:0007669"/>
    <property type="project" value="UniProtKB-KW"/>
</dbReference>
<dbReference type="Pfam" id="PF08272">
    <property type="entry name" value="Zn_Ribbon_Topo"/>
    <property type="match status" value="1"/>
</dbReference>
<dbReference type="InterPro" id="IPR000380">
    <property type="entry name" value="Topo_IA"/>
</dbReference>
<evidence type="ECO:0000256" key="8">
    <source>
        <dbReference type="ARBA" id="ARBA00023029"/>
    </source>
</evidence>
<protein>
    <recommendedName>
        <fullName evidence="11">DNA topoisomerase 1</fullName>
        <ecNumber evidence="11">5.6.2.1</ecNumber>
    </recommendedName>
    <alternativeName>
        <fullName evidence="11">DNA topoisomerase I</fullName>
    </alternativeName>
</protein>
<feature type="site" description="Interaction with DNA" evidence="11">
    <location>
        <position position="510"/>
    </location>
</feature>
<dbReference type="PANTHER" id="PTHR42785">
    <property type="entry name" value="DNA TOPOISOMERASE, TYPE IA, CORE"/>
    <property type="match status" value="1"/>
</dbReference>
<evidence type="ECO:0000256" key="7">
    <source>
        <dbReference type="ARBA" id="ARBA00022842"/>
    </source>
</evidence>
<evidence type="ECO:0000256" key="11">
    <source>
        <dbReference type="HAMAP-Rule" id="MF_00952"/>
    </source>
</evidence>
<dbReference type="AlphaFoldDB" id="A0A0R2U9T6"/>
<dbReference type="InterPro" id="IPR005733">
    <property type="entry name" value="TopoI_bac-type"/>
</dbReference>
<feature type="region of interest" description="Interaction with DNA" evidence="11">
    <location>
        <begin position="197"/>
        <end position="202"/>
    </location>
</feature>
<evidence type="ECO:0000259" key="12">
    <source>
        <dbReference type="PROSITE" id="PS50880"/>
    </source>
</evidence>
<evidence type="ECO:0000256" key="5">
    <source>
        <dbReference type="ARBA" id="ARBA00022771"/>
    </source>
</evidence>
<comment type="similarity">
    <text evidence="2 11">Belongs to the type IA topoisomerase family.</text>
</comment>
<dbReference type="CDD" id="cd03363">
    <property type="entry name" value="TOPRIM_TopoIA_TopoI"/>
    <property type="match status" value="1"/>
</dbReference>
<feature type="site" description="Interaction with DNA" evidence="11">
    <location>
        <position position="324"/>
    </location>
</feature>
<evidence type="ECO:0000256" key="6">
    <source>
        <dbReference type="ARBA" id="ARBA00022833"/>
    </source>
</evidence>
<dbReference type="EMBL" id="LICS01000004">
    <property type="protein sequence ID" value="KRO96246.1"/>
    <property type="molecule type" value="Genomic_DNA"/>
</dbReference>
<dbReference type="Proteomes" id="UP000051027">
    <property type="component" value="Unassembled WGS sequence"/>
</dbReference>
<feature type="domain" description="Topo IA-type catalytic" evidence="13">
    <location>
        <begin position="163"/>
        <end position="579"/>
    </location>
</feature>
<dbReference type="InterPro" id="IPR028612">
    <property type="entry name" value="Topoisom_1_IA"/>
</dbReference>
<dbReference type="GO" id="GO:0005694">
    <property type="term" value="C:chromosome"/>
    <property type="evidence" value="ECO:0007669"/>
    <property type="project" value="InterPro"/>
</dbReference>
<dbReference type="CDD" id="cd00186">
    <property type="entry name" value="TOP1Ac"/>
    <property type="match status" value="1"/>
</dbReference>
<dbReference type="FunFam" id="3.40.50.140:FF:000001">
    <property type="entry name" value="DNA topoisomerase 1"/>
    <property type="match status" value="1"/>
</dbReference>
<dbReference type="Pfam" id="PF01751">
    <property type="entry name" value="Toprim"/>
    <property type="match status" value="1"/>
</dbReference>
<comment type="caution">
    <text evidence="11">Lacks conserved residue(s) required for the propagation of feature annotation.</text>
</comment>
<dbReference type="Gene3D" id="1.10.460.10">
    <property type="entry name" value="Topoisomerase I, domain 2"/>
    <property type="match status" value="1"/>
</dbReference>
<dbReference type="InterPro" id="IPR013825">
    <property type="entry name" value="Topo_IA_cen_sub2"/>
</dbReference>
<comment type="function">
    <text evidence="11">Releases the supercoiling and torsional tension of DNA, which is introduced during the DNA replication and transcription, by transiently cleaving and rejoining one strand of the DNA duplex. Introduces a single-strand break via transesterification at a target site in duplex DNA. The scissile phosphodiester is attacked by the catalytic tyrosine of the enzyme, resulting in the formation of a DNA-(5'-phosphotyrosyl)-enzyme intermediate and the expulsion of a 3'-OH DNA strand. The free DNA strand then undergoes passage around the unbroken strand, thus removing DNA supercoils. Finally, in the religation step, the DNA 3'-OH attacks the covalent intermediate to expel the active-site tyrosine and restore the DNA phosphodiester backbone.</text>
</comment>
<dbReference type="InterPro" id="IPR003601">
    <property type="entry name" value="Topo_IA_2"/>
</dbReference>
<dbReference type="SMART" id="SM00436">
    <property type="entry name" value="TOP1Bc"/>
    <property type="match status" value="1"/>
</dbReference>
<proteinExistence type="inferred from homology"/>
<feature type="site" description="Interaction with DNA" evidence="11">
    <location>
        <position position="33"/>
    </location>
</feature>
<comment type="caution">
    <text evidence="14">The sequence shown here is derived from an EMBL/GenBank/DDBJ whole genome shotgun (WGS) entry which is preliminary data.</text>
</comment>
<evidence type="ECO:0000259" key="13">
    <source>
        <dbReference type="PROSITE" id="PS52039"/>
    </source>
</evidence>